<evidence type="ECO:0000313" key="2">
    <source>
        <dbReference type="EMBL" id="PMD28555.1"/>
    </source>
</evidence>
<dbReference type="AlphaFoldDB" id="A0A2J6QQL9"/>
<protein>
    <submittedName>
        <fullName evidence="2">Uncharacterized protein</fullName>
    </submittedName>
</protein>
<keyword evidence="3" id="KW-1185">Reference proteome</keyword>
<sequence length="150" mass="16875">MEQKKRRRGKKLNLVGKPSGRAQFFGMKEVLAVQAREAEKLELAEKEKLEKEKEKEEKAITKAVKEALAVEEKRRKVRLEEHNQGVLDRANARKAVTAAKKETVEAAKATKKAKPSRIVILRVGLTILASLGSEEQVVVEEPEEEVRVVP</sequence>
<evidence type="ECO:0000256" key="1">
    <source>
        <dbReference type="SAM" id="Coils"/>
    </source>
</evidence>
<proteinExistence type="predicted"/>
<dbReference type="Proteomes" id="UP000235672">
    <property type="component" value="Unassembled WGS sequence"/>
</dbReference>
<name>A0A2J6QQL9_9HELO</name>
<reference evidence="2 3" key="1">
    <citation type="submission" date="2016-05" db="EMBL/GenBank/DDBJ databases">
        <title>A degradative enzymes factory behind the ericoid mycorrhizal symbiosis.</title>
        <authorList>
            <consortium name="DOE Joint Genome Institute"/>
            <person name="Martino E."/>
            <person name="Morin E."/>
            <person name="Grelet G."/>
            <person name="Kuo A."/>
            <person name="Kohler A."/>
            <person name="Daghino S."/>
            <person name="Barry K."/>
            <person name="Choi C."/>
            <person name="Cichocki N."/>
            <person name="Clum A."/>
            <person name="Copeland A."/>
            <person name="Hainaut M."/>
            <person name="Haridas S."/>
            <person name="Labutti K."/>
            <person name="Lindquist E."/>
            <person name="Lipzen A."/>
            <person name="Khouja H.-R."/>
            <person name="Murat C."/>
            <person name="Ohm R."/>
            <person name="Olson A."/>
            <person name="Spatafora J."/>
            <person name="Veneault-Fourrey C."/>
            <person name="Henrissat B."/>
            <person name="Grigoriev I."/>
            <person name="Martin F."/>
            <person name="Perotto S."/>
        </authorList>
    </citation>
    <scope>NUCLEOTIDE SEQUENCE [LARGE SCALE GENOMIC DNA]</scope>
    <source>
        <strain evidence="2 3">UAMH 7357</strain>
    </source>
</reference>
<accession>A0A2J6QQL9</accession>
<keyword evidence="1" id="KW-0175">Coiled coil</keyword>
<evidence type="ECO:0000313" key="3">
    <source>
        <dbReference type="Proteomes" id="UP000235672"/>
    </source>
</evidence>
<gene>
    <name evidence="2" type="ORF">NA56DRAFT_696330</name>
</gene>
<dbReference type="EMBL" id="KZ613464">
    <property type="protein sequence ID" value="PMD28555.1"/>
    <property type="molecule type" value="Genomic_DNA"/>
</dbReference>
<organism evidence="2 3">
    <name type="scientific">Hyaloscypha hepaticicola</name>
    <dbReference type="NCBI Taxonomy" id="2082293"/>
    <lineage>
        <taxon>Eukaryota</taxon>
        <taxon>Fungi</taxon>
        <taxon>Dikarya</taxon>
        <taxon>Ascomycota</taxon>
        <taxon>Pezizomycotina</taxon>
        <taxon>Leotiomycetes</taxon>
        <taxon>Helotiales</taxon>
        <taxon>Hyaloscyphaceae</taxon>
        <taxon>Hyaloscypha</taxon>
    </lineage>
</organism>
<feature type="coiled-coil region" evidence="1">
    <location>
        <begin position="32"/>
        <end position="73"/>
    </location>
</feature>